<dbReference type="InterPro" id="IPR000182">
    <property type="entry name" value="GNAT_dom"/>
</dbReference>
<dbReference type="SUPFAM" id="SSF55729">
    <property type="entry name" value="Acyl-CoA N-acyltransferases (Nat)"/>
    <property type="match status" value="2"/>
</dbReference>
<keyword evidence="3" id="KW-1185">Reference proteome</keyword>
<protein>
    <submittedName>
        <fullName evidence="4">N-acetyltransferase domain-containing protein</fullName>
    </submittedName>
</protein>
<evidence type="ECO:0000313" key="4">
    <source>
        <dbReference type="WBParaSite" id="HPBE_0001113201-mRNA-1"/>
    </source>
</evidence>
<reference evidence="4" key="2">
    <citation type="submission" date="2019-09" db="UniProtKB">
        <authorList>
            <consortium name="WormBaseParasite"/>
        </authorList>
    </citation>
    <scope>IDENTIFICATION</scope>
</reference>
<dbReference type="AlphaFoldDB" id="A0A183FSZ1"/>
<feature type="domain" description="N-acetyltransferase" evidence="1">
    <location>
        <begin position="572"/>
        <end position="736"/>
    </location>
</feature>
<dbReference type="CDD" id="cd04301">
    <property type="entry name" value="NAT_SF"/>
    <property type="match status" value="2"/>
</dbReference>
<evidence type="ECO:0000313" key="3">
    <source>
        <dbReference type="Proteomes" id="UP000050761"/>
    </source>
</evidence>
<reference evidence="2 3" key="1">
    <citation type="submission" date="2018-11" db="EMBL/GenBank/DDBJ databases">
        <authorList>
            <consortium name="Pathogen Informatics"/>
        </authorList>
    </citation>
    <scope>NUCLEOTIDE SEQUENCE [LARGE SCALE GENOMIC DNA]</scope>
</reference>
<dbReference type="Pfam" id="PF00583">
    <property type="entry name" value="Acetyltransf_1"/>
    <property type="match status" value="2"/>
</dbReference>
<name>A0A183FSZ1_HELPZ</name>
<dbReference type="GO" id="GO:0016747">
    <property type="term" value="F:acyltransferase activity, transferring groups other than amino-acyl groups"/>
    <property type="evidence" value="ECO:0007669"/>
    <property type="project" value="InterPro"/>
</dbReference>
<sequence length="1036" mass="115533">MYRLIECQQIYSSRCSKTRLDAMKDDGDYEIVDHVEPSNRAWLEWKALVENEGWTSDDLSVLTLTPRLSSTRIVLARKRSDGSFIGTVIWNEYDKVAFIGFYLLLPEYRGRGIGSVIWDRAIARIPKHYTIALRSGPFPTVWRWNSSDSSENLTLLSVTVPVMDDVVKMVDELTKAEYHDLEQFCLSVVKRDRSEFLRQFHDLPFTAATVLFDDDQQIVAYAAVCPTSHSHRHLFKLAPLYASTADKAFAVIRPLIEKVSKLDADARFLFHVLSGTVGSDELLPLFNSLNIPSKTCGVTLFSKEYHNPIDTQRLRRIPRFGGVDRKRQPRLHRTLHRSPRLSRSRHWLSALETASGGNNAWLYNCFESWQKRYPSVENMVEQYKAGDTPVDVPSGSTTKLASDLSIEEYEAVLSYVHEVSGQDRSRLLRLHFALDFIEGAVLMNSASRILAFASVTTTGAEDSHVFKISPVYAEGLDEALSVIRPLLNKIHEQSISKTEKQSNIFQDNNALSLISTWSGSAGEQLRPLLQEKSIHSNTSLYTLYSRPSTNDESWAEWKAAVQAEGWVTSGDDSTLAVTPQLAKAVVARSKSGNRESPSDVFLSGQPHSSDGRYIGSVVWTENDGLAYIGFYILRPEFRGLGIGTAIWNRALARMAPDSHSTTKLVSELSPKEFDAVLSYANEVSGQNRSKLLRLNFELDCTEGAVLIDSTGQIQGFASVVTAGPREDHLYKVAPVYAEGVDEALSAIYPLLDFVHKQDPDAIVILAKWSNSAGEKLQALIKGKATVSSRTAYTLFSRPYKSSMDFTRIGLGIGTAIWQHALERIPCSCTLGLRSVENMVARYKAKDTPVEGQAVAAQRIRVVDLIDIAMAHLLQQSTTKLVSDLSAKEFDAMVGYANEVSGRDRSQLLRLHFDLDCTEGAVLVDSTGRIRAFASAVTTGPQDEHLYKIAPIYADGIGEAFTVIHPLLVKIHTEDPETIALINTWNDSAGEQLRALISDRCTVSKISAYTLFSRSYHNPMDFKRMFAAHNHFGQFDA</sequence>
<dbReference type="PANTHER" id="PTHR47237">
    <property type="entry name" value="SLL0310 PROTEIN"/>
    <property type="match status" value="1"/>
</dbReference>
<evidence type="ECO:0000313" key="2">
    <source>
        <dbReference type="EMBL" id="VDO87570.1"/>
    </source>
</evidence>
<dbReference type="PANTHER" id="PTHR47237:SF1">
    <property type="entry name" value="SLL0310 PROTEIN"/>
    <property type="match status" value="1"/>
</dbReference>
<proteinExistence type="predicted"/>
<dbReference type="Proteomes" id="UP000050761">
    <property type="component" value="Unassembled WGS sequence"/>
</dbReference>
<dbReference type="Gene3D" id="3.40.630.30">
    <property type="match status" value="2"/>
</dbReference>
<feature type="domain" description="N-acetyltransferase" evidence="1">
    <location>
        <begin position="30"/>
        <end position="174"/>
    </location>
</feature>
<dbReference type="WBParaSite" id="HPBE_0001113201-mRNA-1">
    <property type="protein sequence ID" value="HPBE_0001113201-mRNA-1"/>
    <property type="gene ID" value="HPBE_0001113201"/>
</dbReference>
<dbReference type="OrthoDB" id="5871931at2759"/>
<accession>A0A3P7YHT8</accession>
<organism evidence="3 4">
    <name type="scientific">Heligmosomoides polygyrus</name>
    <name type="common">Parasitic roundworm</name>
    <dbReference type="NCBI Taxonomy" id="6339"/>
    <lineage>
        <taxon>Eukaryota</taxon>
        <taxon>Metazoa</taxon>
        <taxon>Ecdysozoa</taxon>
        <taxon>Nematoda</taxon>
        <taxon>Chromadorea</taxon>
        <taxon>Rhabditida</taxon>
        <taxon>Rhabditina</taxon>
        <taxon>Rhabditomorpha</taxon>
        <taxon>Strongyloidea</taxon>
        <taxon>Heligmosomidae</taxon>
        <taxon>Heligmosomoides</taxon>
    </lineage>
</organism>
<evidence type="ECO:0000259" key="1">
    <source>
        <dbReference type="PROSITE" id="PS51186"/>
    </source>
</evidence>
<dbReference type="InterPro" id="IPR052729">
    <property type="entry name" value="Acyl/Acetyltrans_Enzymes"/>
</dbReference>
<dbReference type="EMBL" id="UZAH01026996">
    <property type="protein sequence ID" value="VDO87570.1"/>
    <property type="molecule type" value="Genomic_DNA"/>
</dbReference>
<dbReference type="InterPro" id="IPR016181">
    <property type="entry name" value="Acyl_CoA_acyltransferase"/>
</dbReference>
<dbReference type="PROSITE" id="PS51186">
    <property type="entry name" value="GNAT"/>
    <property type="match status" value="2"/>
</dbReference>
<accession>A0A183FSZ1</accession>
<gene>
    <name evidence="2" type="ORF">HPBE_LOCUS11133</name>
</gene>